<organism evidence="1">
    <name type="scientific">marine sediment metagenome</name>
    <dbReference type="NCBI Taxonomy" id="412755"/>
    <lineage>
        <taxon>unclassified sequences</taxon>
        <taxon>metagenomes</taxon>
        <taxon>ecological metagenomes</taxon>
    </lineage>
</organism>
<proteinExistence type="predicted"/>
<dbReference type="EMBL" id="BARU01020167">
    <property type="protein sequence ID" value="GAH60712.1"/>
    <property type="molecule type" value="Genomic_DNA"/>
</dbReference>
<sequence length="251" mass="27987">MNMKTIISIFLICTIFVTISATLLADEDSGQAAVPVSLELAKFVALDHAKQFYGDMGDLEFYDSEIYYDLNGNPAVYAIILVSSEVTVTSREQLKAKIASKYSDIESLRQQITPIKNQSISGKKKSQKIQNIHAQILQARKDLAGIEKFVTVICGADMSYVPVLKLFKGLPKHLTHRPFLLSKPGVRSSVRGNEVQRTFYLGMFDLAFEFGDSETTRQVQSANQIRKAIPKAEVKLAHSRTGRIITVRLIT</sequence>
<gene>
    <name evidence="1" type="ORF">S03H2_33151</name>
</gene>
<dbReference type="AlphaFoldDB" id="X1GU62"/>
<reference evidence="1" key="1">
    <citation type="journal article" date="2014" name="Front. Microbiol.">
        <title>High frequency of phylogenetically diverse reductive dehalogenase-homologous genes in deep subseafloor sedimentary metagenomes.</title>
        <authorList>
            <person name="Kawai M."/>
            <person name="Futagami T."/>
            <person name="Toyoda A."/>
            <person name="Takaki Y."/>
            <person name="Nishi S."/>
            <person name="Hori S."/>
            <person name="Arai W."/>
            <person name="Tsubouchi T."/>
            <person name="Morono Y."/>
            <person name="Uchiyama I."/>
            <person name="Ito T."/>
            <person name="Fujiyama A."/>
            <person name="Inagaki F."/>
            <person name="Takami H."/>
        </authorList>
    </citation>
    <scope>NUCLEOTIDE SEQUENCE</scope>
    <source>
        <strain evidence="1">Expedition CK06-06</strain>
    </source>
</reference>
<protein>
    <submittedName>
        <fullName evidence="1">Uncharacterized protein</fullName>
    </submittedName>
</protein>
<feature type="non-terminal residue" evidence="1">
    <location>
        <position position="251"/>
    </location>
</feature>
<comment type="caution">
    <text evidence="1">The sequence shown here is derived from an EMBL/GenBank/DDBJ whole genome shotgun (WGS) entry which is preliminary data.</text>
</comment>
<evidence type="ECO:0000313" key="1">
    <source>
        <dbReference type="EMBL" id="GAH60712.1"/>
    </source>
</evidence>
<accession>X1GU62</accession>
<name>X1GU62_9ZZZZ</name>